<feature type="transmembrane region" description="Helical" evidence="1">
    <location>
        <begin position="117"/>
        <end position="139"/>
    </location>
</feature>
<keyword evidence="1" id="KW-0472">Membrane</keyword>
<evidence type="ECO:0000313" key="2">
    <source>
        <dbReference type="EMBL" id="MES0873873.1"/>
    </source>
</evidence>
<comment type="caution">
    <text evidence="2">The sequence shown here is derived from an EMBL/GenBank/DDBJ whole genome shotgun (WGS) entry which is preliminary data.</text>
</comment>
<gene>
    <name evidence="2" type="ORF">ABSH63_07655</name>
</gene>
<keyword evidence="1" id="KW-1133">Transmembrane helix</keyword>
<name>A0ABV2A9N8_9GAMM</name>
<dbReference type="Proteomes" id="UP001465331">
    <property type="component" value="Unassembled WGS sequence"/>
</dbReference>
<sequence length="143" mass="15444">VLQDRNDLGFGETRLLHQNLLAVRCQKALLSSCRRGGEAYGTTRTMTRVTPEKAKTELKVGDQVRIETASGLTAELKLTAIDQERLWGTSPRGERLSFAFEELRSVESTRFSAAKTAGAISGTVVLLYILGILAFAIGISSGG</sequence>
<keyword evidence="1" id="KW-0812">Transmembrane</keyword>
<evidence type="ECO:0000313" key="3">
    <source>
        <dbReference type="Proteomes" id="UP001465331"/>
    </source>
</evidence>
<organism evidence="2 3">
    <name type="scientific">Sinimarinibacterium thermocellulolyticum</name>
    <dbReference type="NCBI Taxonomy" id="3170016"/>
    <lineage>
        <taxon>Bacteria</taxon>
        <taxon>Pseudomonadati</taxon>
        <taxon>Pseudomonadota</taxon>
        <taxon>Gammaproteobacteria</taxon>
        <taxon>Nevskiales</taxon>
        <taxon>Nevskiaceae</taxon>
        <taxon>Sinimarinibacterium</taxon>
    </lineage>
</organism>
<dbReference type="EMBL" id="JBEPIJ010000006">
    <property type="protein sequence ID" value="MES0873873.1"/>
    <property type="molecule type" value="Genomic_DNA"/>
</dbReference>
<feature type="non-terminal residue" evidence="2">
    <location>
        <position position="1"/>
    </location>
</feature>
<proteinExistence type="predicted"/>
<evidence type="ECO:0000256" key="1">
    <source>
        <dbReference type="SAM" id="Phobius"/>
    </source>
</evidence>
<keyword evidence="3" id="KW-1185">Reference proteome</keyword>
<dbReference type="RefSeq" id="WP_352888736.1">
    <property type="nucleotide sequence ID" value="NZ_JBEPIJ010000006.1"/>
</dbReference>
<protein>
    <submittedName>
        <fullName evidence="2">Uncharacterized protein</fullName>
    </submittedName>
</protein>
<accession>A0ABV2A9N8</accession>
<reference evidence="2 3" key="1">
    <citation type="submission" date="2024-06" db="EMBL/GenBank/DDBJ databases">
        <authorList>
            <person name="Li Z."/>
            <person name="Jiang Y."/>
        </authorList>
    </citation>
    <scope>NUCLEOTIDE SEQUENCE [LARGE SCALE GENOMIC DNA]</scope>
    <source>
        <strain evidence="2 3">HSW-8</strain>
    </source>
</reference>